<dbReference type="EMBL" id="DS985245">
    <property type="protein sequence ID" value="EDV24619.1"/>
    <property type="molecule type" value="Genomic_DNA"/>
</dbReference>
<keyword evidence="2" id="KW-0812">Transmembrane</keyword>
<name>B3RYL9_TRIAD</name>
<feature type="transmembrane region" description="Helical" evidence="2">
    <location>
        <begin position="132"/>
        <end position="155"/>
    </location>
</feature>
<evidence type="ECO:0000313" key="5">
    <source>
        <dbReference type="Proteomes" id="UP000009022"/>
    </source>
</evidence>
<feature type="chain" id="PRO_5002798418" description="G-protein coupled receptors family 3 profile domain-containing protein" evidence="3">
    <location>
        <begin position="18"/>
        <end position="327"/>
    </location>
</feature>
<feature type="transmembrane region" description="Helical" evidence="2">
    <location>
        <begin position="98"/>
        <end position="120"/>
    </location>
</feature>
<keyword evidence="2" id="KW-0472">Membrane</keyword>
<dbReference type="FunCoup" id="B3RYL9">
    <property type="interactions" value="910"/>
</dbReference>
<reference evidence="4 5" key="1">
    <citation type="journal article" date="2008" name="Nature">
        <title>The Trichoplax genome and the nature of placozoans.</title>
        <authorList>
            <person name="Srivastava M."/>
            <person name="Begovic E."/>
            <person name="Chapman J."/>
            <person name="Putnam N.H."/>
            <person name="Hellsten U."/>
            <person name="Kawashima T."/>
            <person name="Kuo A."/>
            <person name="Mitros T."/>
            <person name="Salamov A."/>
            <person name="Carpenter M.L."/>
            <person name="Signorovitch A.Y."/>
            <person name="Moreno M.A."/>
            <person name="Kamm K."/>
            <person name="Grimwood J."/>
            <person name="Schmutz J."/>
            <person name="Shapiro H."/>
            <person name="Grigoriev I.V."/>
            <person name="Buss L.W."/>
            <person name="Schierwater B."/>
            <person name="Dellaporta S.L."/>
            <person name="Rokhsar D.S."/>
        </authorList>
    </citation>
    <scope>NUCLEOTIDE SEQUENCE [LARGE SCALE GENOMIC DNA]</scope>
    <source>
        <strain evidence="4 5">Grell-BS-1999</strain>
    </source>
</reference>
<keyword evidence="5" id="KW-1185">Reference proteome</keyword>
<protein>
    <recommendedName>
        <fullName evidence="6">G-protein coupled receptors family 3 profile domain-containing protein</fullName>
    </recommendedName>
</protein>
<dbReference type="PANTHER" id="PTHR13568:SF6">
    <property type="entry name" value="TRANSMEMBRANE PROTEIN 185A"/>
    <property type="match status" value="1"/>
</dbReference>
<dbReference type="KEGG" id="tad:TRIADDRAFT_25655"/>
<feature type="signal peptide" evidence="3">
    <location>
        <begin position="1"/>
        <end position="17"/>
    </location>
</feature>
<keyword evidence="3" id="KW-0732">Signal</keyword>
<evidence type="ECO:0000313" key="4">
    <source>
        <dbReference type="EMBL" id="EDV24619.1"/>
    </source>
</evidence>
<dbReference type="OMA" id="HEFGKHD"/>
<accession>B3RYL9</accession>
<feature type="transmembrane region" description="Helical" evidence="2">
    <location>
        <begin position="227"/>
        <end position="248"/>
    </location>
</feature>
<organism evidence="4 5">
    <name type="scientific">Trichoplax adhaerens</name>
    <name type="common">Trichoplax reptans</name>
    <dbReference type="NCBI Taxonomy" id="10228"/>
    <lineage>
        <taxon>Eukaryota</taxon>
        <taxon>Metazoa</taxon>
        <taxon>Placozoa</taxon>
        <taxon>Uniplacotomia</taxon>
        <taxon>Trichoplacea</taxon>
        <taxon>Trichoplacidae</taxon>
        <taxon>Trichoplax</taxon>
    </lineage>
</organism>
<feature type="transmembrane region" description="Helical" evidence="2">
    <location>
        <begin position="29"/>
        <end position="53"/>
    </location>
</feature>
<dbReference type="OrthoDB" id="72976at2759"/>
<dbReference type="GeneID" id="6754167"/>
<dbReference type="InParanoid" id="B3RYL9"/>
<feature type="transmembrane region" description="Helical" evidence="2">
    <location>
        <begin position="161"/>
        <end position="183"/>
    </location>
</feature>
<dbReference type="HOGENOM" id="CLU_053027_0_0_1"/>
<dbReference type="Pfam" id="PF10269">
    <property type="entry name" value="Tmemb_185A"/>
    <property type="match status" value="1"/>
</dbReference>
<dbReference type="AlphaFoldDB" id="B3RYL9"/>
<dbReference type="CTD" id="6754167"/>
<dbReference type="PhylomeDB" id="B3RYL9"/>
<feature type="non-terminal residue" evidence="4">
    <location>
        <position position="1"/>
    </location>
</feature>
<evidence type="ECO:0000256" key="3">
    <source>
        <dbReference type="SAM" id="SignalP"/>
    </source>
</evidence>
<dbReference type="STRING" id="10228.B3RYL9"/>
<dbReference type="Proteomes" id="UP000009022">
    <property type="component" value="Unassembled WGS sequence"/>
</dbReference>
<dbReference type="RefSeq" id="XP_002112509.1">
    <property type="nucleotide sequence ID" value="XM_002112473.1"/>
</dbReference>
<evidence type="ECO:0000256" key="1">
    <source>
        <dbReference type="SAM" id="MobiDB-lite"/>
    </source>
</evidence>
<feature type="transmembrane region" description="Helical" evidence="2">
    <location>
        <begin position="65"/>
        <end position="86"/>
    </location>
</feature>
<dbReference type="InterPro" id="IPR019396">
    <property type="entry name" value="TM_Fragile-X-F-assoc"/>
</dbReference>
<gene>
    <name evidence="4" type="ORF">TRIADDRAFT_25655</name>
</gene>
<dbReference type="eggNOG" id="KOG3879">
    <property type="taxonomic scope" value="Eukaryota"/>
</dbReference>
<feature type="region of interest" description="Disordered" evidence="1">
    <location>
        <begin position="290"/>
        <end position="311"/>
    </location>
</feature>
<proteinExistence type="predicted"/>
<keyword evidence="2" id="KW-1133">Transmembrane helix</keyword>
<feature type="transmembrane region" description="Helical" evidence="2">
    <location>
        <begin position="195"/>
        <end position="215"/>
    </location>
</feature>
<evidence type="ECO:0000256" key="2">
    <source>
        <dbReference type="SAM" id="Phobius"/>
    </source>
</evidence>
<evidence type="ECO:0008006" key="6">
    <source>
        <dbReference type="Google" id="ProtNLM"/>
    </source>
</evidence>
<feature type="compositionally biased region" description="Basic and acidic residues" evidence="1">
    <location>
        <begin position="290"/>
        <end position="300"/>
    </location>
</feature>
<dbReference type="PANTHER" id="PTHR13568">
    <property type="entry name" value="FAM11A, B PROTEIN"/>
    <property type="match status" value="1"/>
</dbReference>
<sequence>SKLAVFSLLFLFSLLLSFRLDETIEWSYWVVFFPLWLWKTLAIVGAMTGIAVWCKQPNHSAEDRVLFKSMLISFFFIMDLFAFELMLCANLSGAEIPFRIVFIPLFLISPLGILACIWAFRNERSIEFETLVVINILQYIFLALQLDGIIDWHWVHVFIPLWIVLGMFGLVIIYYIIWSIIYLRSGSMGDEQRKYYVYSSMLATVAWASLLAFQILLSGRLDKRNKFYFSAVLAPLNITLLTIVFSSFGQKGGNPWWFGLKENPWEILLNKCPCLQEYGNVKFTLGWRTSREEQSDDRPQRQKKQQKENLSSIGKCVVAEVKLDMPD</sequence>